<name>A0A378W2L9_NEIGO</name>
<keyword evidence="1" id="KW-0812">Transmembrane</keyword>
<protein>
    <submittedName>
        <fullName evidence="2">Uncharacterized protein</fullName>
    </submittedName>
</protein>
<proteinExistence type="predicted"/>
<evidence type="ECO:0000256" key="1">
    <source>
        <dbReference type="SAM" id="Phobius"/>
    </source>
</evidence>
<keyword evidence="1" id="KW-0472">Membrane</keyword>
<dbReference type="AlphaFoldDB" id="A0A378W2L9"/>
<evidence type="ECO:0000313" key="2">
    <source>
        <dbReference type="EMBL" id="SUA24714.1"/>
    </source>
</evidence>
<accession>A0A378W2L9</accession>
<sequence length="30" mass="3573">MDFAHYLKHWKAAVLIYLAISILTDILCYF</sequence>
<gene>
    <name evidence="2" type="ORF">NCTC11421_02718</name>
</gene>
<reference evidence="2" key="1">
    <citation type="submission" date="2018-06" db="EMBL/GenBank/DDBJ databases">
        <authorList>
            <consortium name="Pathogen Informatics"/>
            <person name="Doyle S."/>
        </authorList>
    </citation>
    <scope>NUCLEOTIDE SEQUENCE [LARGE SCALE GENOMIC DNA]</scope>
    <source>
        <strain evidence="2">NCTC11421</strain>
    </source>
</reference>
<keyword evidence="1" id="KW-1133">Transmembrane helix</keyword>
<dbReference type="EMBL" id="UGRI01000001">
    <property type="protein sequence ID" value="SUA24714.1"/>
    <property type="molecule type" value="Genomic_DNA"/>
</dbReference>
<feature type="transmembrane region" description="Helical" evidence="1">
    <location>
        <begin position="12"/>
        <end position="29"/>
    </location>
</feature>
<organism evidence="2">
    <name type="scientific">Neisseria gonorrhoeae</name>
    <dbReference type="NCBI Taxonomy" id="485"/>
    <lineage>
        <taxon>Bacteria</taxon>
        <taxon>Pseudomonadati</taxon>
        <taxon>Pseudomonadota</taxon>
        <taxon>Betaproteobacteria</taxon>
        <taxon>Neisseriales</taxon>
        <taxon>Neisseriaceae</taxon>
        <taxon>Neisseria</taxon>
    </lineage>
</organism>